<dbReference type="InterPro" id="IPR014172">
    <property type="entry name" value="TonB_ExbB_2"/>
</dbReference>
<dbReference type="GO" id="GO:0005886">
    <property type="term" value="C:plasma membrane"/>
    <property type="evidence" value="ECO:0007669"/>
    <property type="project" value="UniProtKB-SubCell"/>
</dbReference>
<keyword evidence="2 8" id="KW-0813">Transport</keyword>
<dbReference type="GO" id="GO:0017038">
    <property type="term" value="P:protein import"/>
    <property type="evidence" value="ECO:0007669"/>
    <property type="project" value="TreeGrafter"/>
</dbReference>
<evidence type="ECO:0000256" key="9">
    <source>
        <dbReference type="SAM" id="Phobius"/>
    </source>
</evidence>
<evidence type="ECO:0000256" key="8">
    <source>
        <dbReference type="RuleBase" id="RU004057"/>
    </source>
</evidence>
<dbReference type="GO" id="GO:0055085">
    <property type="term" value="P:transmembrane transport"/>
    <property type="evidence" value="ECO:0007669"/>
    <property type="project" value="InterPro"/>
</dbReference>
<keyword evidence="4 9" id="KW-0812">Transmembrane</keyword>
<evidence type="ECO:0000256" key="2">
    <source>
        <dbReference type="ARBA" id="ARBA00022448"/>
    </source>
</evidence>
<dbReference type="HOGENOM" id="CLU_133317_0_0_7"/>
<dbReference type="NCBIfam" id="TIGR02805">
    <property type="entry name" value="exbB2"/>
    <property type="match status" value="1"/>
</dbReference>
<feature type="transmembrane region" description="Helical" evidence="9">
    <location>
        <begin position="57"/>
        <end position="83"/>
    </location>
</feature>
<dbReference type="InterPro" id="IPR050790">
    <property type="entry name" value="ExbB/TolQ_transport"/>
</dbReference>
<comment type="similarity">
    <text evidence="8">Belongs to the exbB/tolQ family.</text>
</comment>
<evidence type="ECO:0000313" key="11">
    <source>
        <dbReference type="EMBL" id="CBG39555.1"/>
    </source>
</evidence>
<dbReference type="eggNOG" id="COG0811">
    <property type="taxonomic scope" value="Bacteria"/>
</dbReference>
<evidence type="ECO:0000256" key="1">
    <source>
        <dbReference type="ARBA" id="ARBA00004429"/>
    </source>
</evidence>
<dbReference type="InterPro" id="IPR002898">
    <property type="entry name" value="MotA_ExbB_proton_chnl"/>
</dbReference>
<gene>
    <name evidence="11" type="primary">exbB2</name>
    <name evidence="11" type="ordered locus">HMU02930</name>
</gene>
<evidence type="ECO:0000259" key="10">
    <source>
        <dbReference type="Pfam" id="PF01618"/>
    </source>
</evidence>
<reference evidence="11 12" key="1">
    <citation type="journal article" date="2010" name="BMC Genomics">
        <title>Comparative genomics and proteomics of Helicobacter mustelae, an ulcerogenic and carcinogenic gastric pathogen.</title>
        <authorList>
            <person name="O'Toole P.W."/>
            <person name="Snelling W.J."/>
            <person name="Canchaya C."/>
            <person name="Forde B.M."/>
            <person name="Hardie K.R."/>
            <person name="Josenhans C."/>
            <person name="Graham R.L.J."/>
            <person name="McMullan G."/>
            <person name="Parkhill J."/>
            <person name="Belda E."/>
            <person name="Bentley S.D."/>
        </authorList>
    </citation>
    <scope>NUCLEOTIDE SEQUENCE [LARGE SCALE GENOMIC DNA]</scope>
    <source>
        <strain evidence="12">ATCC 43772 / LMG 18044 / NCTC 12198 / 12198</strain>
    </source>
</reference>
<protein>
    <submittedName>
        <fullName evidence="11">Putative exbB/tolQ family transport protein</fullName>
    </submittedName>
</protein>
<dbReference type="KEGG" id="hms:HMU02930"/>
<dbReference type="Proteomes" id="UP000001522">
    <property type="component" value="Chromosome"/>
</dbReference>
<organism evidence="11 12">
    <name type="scientific">Helicobacter mustelae (strain ATCC 43772 / CCUG 25715 / CIP 103759 / LMG 18044 / NCTC 12198 / R85-136P)</name>
    <name type="common">Campylobacter mustelae</name>
    <dbReference type="NCBI Taxonomy" id="679897"/>
    <lineage>
        <taxon>Bacteria</taxon>
        <taxon>Pseudomonadati</taxon>
        <taxon>Campylobacterota</taxon>
        <taxon>Epsilonproteobacteria</taxon>
        <taxon>Campylobacterales</taxon>
        <taxon>Helicobacteraceae</taxon>
        <taxon>Helicobacter</taxon>
    </lineage>
</organism>
<dbReference type="EMBL" id="FN555004">
    <property type="protein sequence ID" value="CBG39555.1"/>
    <property type="molecule type" value="Genomic_DNA"/>
</dbReference>
<dbReference type="PANTHER" id="PTHR30625">
    <property type="entry name" value="PROTEIN TOLQ"/>
    <property type="match status" value="1"/>
</dbReference>
<dbReference type="STRING" id="679897.HMU02930"/>
<keyword evidence="12" id="KW-1185">Reference proteome</keyword>
<accession>D3UGD4</accession>
<comment type="subcellular location">
    <subcellularLocation>
        <location evidence="1">Cell inner membrane</location>
        <topology evidence="1">Multi-pass membrane protein</topology>
    </subcellularLocation>
    <subcellularLocation>
        <location evidence="8">Membrane</location>
        <topology evidence="8">Multi-pass membrane protein</topology>
    </subcellularLocation>
</comment>
<keyword evidence="3" id="KW-1003">Cell membrane</keyword>
<evidence type="ECO:0000256" key="7">
    <source>
        <dbReference type="ARBA" id="ARBA00023136"/>
    </source>
</evidence>
<evidence type="ECO:0000313" key="12">
    <source>
        <dbReference type="Proteomes" id="UP000001522"/>
    </source>
</evidence>
<keyword evidence="7 9" id="KW-0472">Membrane</keyword>
<dbReference type="AlphaFoldDB" id="D3UGD4"/>
<feature type="domain" description="MotA/TolQ/ExbB proton channel" evidence="10">
    <location>
        <begin position="45"/>
        <end position="135"/>
    </location>
</feature>
<sequence>MHFLELYLDIIIFSILGFMGFIAIWFTIERLVFFSRVNFGDFKTADMLEESLTKNMTALYIIYSNAPYIGLLGTVGGIIITFYGMSQGSDIDAKRIMRDLSLALQATGVGLCVAIPVLMIYNALLRKIEIISNRYKAMKNEN</sequence>
<evidence type="ECO:0000256" key="5">
    <source>
        <dbReference type="ARBA" id="ARBA00022927"/>
    </source>
</evidence>
<feature type="transmembrane region" description="Helical" evidence="9">
    <location>
        <begin position="103"/>
        <end position="124"/>
    </location>
</feature>
<keyword evidence="5 8" id="KW-0653">Protein transport</keyword>
<name>D3UGD4_HELM1</name>
<evidence type="ECO:0000256" key="6">
    <source>
        <dbReference type="ARBA" id="ARBA00022989"/>
    </source>
</evidence>
<dbReference type="RefSeq" id="WP_013022648.1">
    <property type="nucleotide sequence ID" value="NC_013949.1"/>
</dbReference>
<dbReference type="Pfam" id="PF01618">
    <property type="entry name" value="MotA_ExbB"/>
    <property type="match status" value="1"/>
</dbReference>
<evidence type="ECO:0000256" key="3">
    <source>
        <dbReference type="ARBA" id="ARBA00022475"/>
    </source>
</evidence>
<dbReference type="PANTHER" id="PTHR30625:SF15">
    <property type="entry name" value="BIOPOLYMER TRANSPORT PROTEIN EXBB"/>
    <property type="match status" value="1"/>
</dbReference>
<feature type="transmembrane region" description="Helical" evidence="9">
    <location>
        <begin position="6"/>
        <end position="28"/>
    </location>
</feature>
<keyword evidence="6 9" id="KW-1133">Transmembrane helix</keyword>
<evidence type="ECO:0000256" key="4">
    <source>
        <dbReference type="ARBA" id="ARBA00022692"/>
    </source>
</evidence>
<proteinExistence type="inferred from homology"/>